<feature type="compositionally biased region" description="Polar residues" evidence="3">
    <location>
        <begin position="243"/>
        <end position="269"/>
    </location>
</feature>
<evidence type="ECO:0000256" key="2">
    <source>
        <dbReference type="ARBA" id="ARBA00022786"/>
    </source>
</evidence>
<dbReference type="AlphaFoldDB" id="A0A834LRH8"/>
<dbReference type="GO" id="GO:0061631">
    <property type="term" value="F:ubiquitin conjugating enzyme activity"/>
    <property type="evidence" value="ECO:0007669"/>
    <property type="project" value="TreeGrafter"/>
</dbReference>
<proteinExistence type="predicted"/>
<feature type="region of interest" description="Disordered" evidence="3">
    <location>
        <begin position="243"/>
        <end position="282"/>
    </location>
</feature>
<dbReference type="Pfam" id="PF00179">
    <property type="entry name" value="UQ_con"/>
    <property type="match status" value="1"/>
</dbReference>
<gene>
    <name evidence="5" type="ORF">RHSIM_Rhsim04G0030500</name>
</gene>
<evidence type="ECO:0000313" key="5">
    <source>
        <dbReference type="EMBL" id="KAF7145033.1"/>
    </source>
</evidence>
<sequence>MIRDCLRPDHHYSKPCRVTFSWKFSKRVSLNPSTSGHTKTGSTYFECDRWSPRTPHHNGLFFFDIPFPSNYLNNPPKVYYHSHGLRLKYASGYVCLSLINTWGGNTKVKRNCSLFSIFQLLVCSMRERTSMSWDTPSQVSMSASLKRLDMGSAHALWIDWPGFVLFLQSIPLVMDVGAIFLGRRLSYVTGAGGIDQVYKLILVSLPAAVFVSPPVMNPGSAIDSLPMAIDCPVDQSLIHRQENSANDETADVRSSTASHTPSLLSGARSSESKERDKARAGTSLPVTRCCGDGRKWRGTGEAVGNRFWAYRLATLTSPEERRGCWRCPSVNSNAFYFFVKGF</sequence>
<comment type="caution">
    <text evidence="5">The sequence shown here is derived from an EMBL/GenBank/DDBJ whole genome shotgun (WGS) entry which is preliminary data.</text>
</comment>
<evidence type="ECO:0000256" key="3">
    <source>
        <dbReference type="SAM" id="MobiDB-lite"/>
    </source>
</evidence>
<dbReference type="InterPro" id="IPR000608">
    <property type="entry name" value="UBC"/>
</dbReference>
<accession>A0A834LRH8</accession>
<dbReference type="Proteomes" id="UP000626092">
    <property type="component" value="Unassembled WGS sequence"/>
</dbReference>
<dbReference type="Gene3D" id="3.10.110.10">
    <property type="entry name" value="Ubiquitin Conjugating Enzyme"/>
    <property type="match status" value="1"/>
</dbReference>
<feature type="compositionally biased region" description="Basic and acidic residues" evidence="3">
    <location>
        <begin position="270"/>
        <end position="279"/>
    </location>
</feature>
<name>A0A834LRH8_RHOSS</name>
<dbReference type="SUPFAM" id="SSF54495">
    <property type="entry name" value="UBC-like"/>
    <property type="match status" value="1"/>
</dbReference>
<dbReference type="PANTHER" id="PTHR46116">
    <property type="entry name" value="(E3-INDEPENDENT) E2 UBIQUITIN-CONJUGATING ENZYME"/>
    <property type="match status" value="1"/>
</dbReference>
<evidence type="ECO:0000313" key="6">
    <source>
        <dbReference type="Proteomes" id="UP000626092"/>
    </source>
</evidence>
<protein>
    <recommendedName>
        <fullName evidence="4">UBC core domain-containing protein</fullName>
    </recommendedName>
</protein>
<dbReference type="EMBL" id="WJXA01000004">
    <property type="protein sequence ID" value="KAF7145033.1"/>
    <property type="molecule type" value="Genomic_DNA"/>
</dbReference>
<keyword evidence="2" id="KW-0833">Ubl conjugation pathway</keyword>
<reference evidence="5" key="1">
    <citation type="submission" date="2019-11" db="EMBL/GenBank/DDBJ databases">
        <authorList>
            <person name="Liu Y."/>
            <person name="Hou J."/>
            <person name="Li T.-Q."/>
            <person name="Guan C.-H."/>
            <person name="Wu X."/>
            <person name="Wu H.-Z."/>
            <person name="Ling F."/>
            <person name="Zhang R."/>
            <person name="Shi X.-G."/>
            <person name="Ren J.-P."/>
            <person name="Chen E.-F."/>
            <person name="Sun J.-M."/>
        </authorList>
    </citation>
    <scope>NUCLEOTIDE SEQUENCE</scope>
    <source>
        <strain evidence="5">Adult_tree_wgs_1</strain>
        <tissue evidence="5">Leaves</tissue>
    </source>
</reference>
<feature type="domain" description="UBC core" evidence="4">
    <location>
        <begin position="52"/>
        <end position="121"/>
    </location>
</feature>
<keyword evidence="6" id="KW-1185">Reference proteome</keyword>
<evidence type="ECO:0000256" key="1">
    <source>
        <dbReference type="ARBA" id="ARBA00022679"/>
    </source>
</evidence>
<dbReference type="PANTHER" id="PTHR46116:SF19">
    <property type="entry name" value="UBIQUITIN-CONJUGATING ENZYME FAMILY PROTEIN"/>
    <property type="match status" value="1"/>
</dbReference>
<dbReference type="InterPro" id="IPR016135">
    <property type="entry name" value="UBQ-conjugating_enzyme/RWD"/>
</dbReference>
<keyword evidence="1" id="KW-0808">Transferase</keyword>
<evidence type="ECO:0000259" key="4">
    <source>
        <dbReference type="Pfam" id="PF00179"/>
    </source>
</evidence>
<organism evidence="5 6">
    <name type="scientific">Rhododendron simsii</name>
    <name type="common">Sims's rhododendron</name>
    <dbReference type="NCBI Taxonomy" id="118357"/>
    <lineage>
        <taxon>Eukaryota</taxon>
        <taxon>Viridiplantae</taxon>
        <taxon>Streptophyta</taxon>
        <taxon>Embryophyta</taxon>
        <taxon>Tracheophyta</taxon>
        <taxon>Spermatophyta</taxon>
        <taxon>Magnoliopsida</taxon>
        <taxon>eudicotyledons</taxon>
        <taxon>Gunneridae</taxon>
        <taxon>Pentapetalae</taxon>
        <taxon>asterids</taxon>
        <taxon>Ericales</taxon>
        <taxon>Ericaceae</taxon>
        <taxon>Ericoideae</taxon>
        <taxon>Rhodoreae</taxon>
        <taxon>Rhododendron</taxon>
    </lineage>
</organism>